<reference evidence="3 4" key="1">
    <citation type="submission" date="2023-10" db="EMBL/GenBank/DDBJ databases">
        <authorList>
            <person name="Maclean D."/>
            <person name="Macfadyen A."/>
        </authorList>
    </citation>
    <scope>NUCLEOTIDE SEQUENCE [LARGE SCALE GENOMIC DNA]</scope>
</reference>
<dbReference type="PROSITE" id="PS50969">
    <property type="entry name" value="FCP1"/>
    <property type="match status" value="1"/>
</dbReference>
<feature type="region of interest" description="Disordered" evidence="1">
    <location>
        <begin position="358"/>
        <end position="384"/>
    </location>
</feature>
<feature type="compositionally biased region" description="Polar residues" evidence="1">
    <location>
        <begin position="452"/>
        <end position="467"/>
    </location>
</feature>
<accession>A0AAV1IMJ8</accession>
<keyword evidence="4" id="KW-1185">Reference proteome</keyword>
<feature type="compositionally biased region" description="Basic and acidic residues" evidence="1">
    <location>
        <begin position="553"/>
        <end position="562"/>
    </location>
</feature>
<gene>
    <name evidence="3" type="ORF">CVIRNUC_010444</name>
</gene>
<dbReference type="NCBIfam" id="TIGR02251">
    <property type="entry name" value="HIF-SF_euk"/>
    <property type="match status" value="1"/>
</dbReference>
<dbReference type="InterPro" id="IPR050365">
    <property type="entry name" value="TIM50"/>
</dbReference>
<name>A0AAV1IMJ8_9CHLO</name>
<feature type="compositionally biased region" description="Polar residues" evidence="1">
    <location>
        <begin position="540"/>
        <end position="552"/>
    </location>
</feature>
<dbReference type="PANTHER" id="PTHR12210">
    <property type="entry name" value="DULLARD PROTEIN PHOSPHATASE"/>
    <property type="match status" value="1"/>
</dbReference>
<dbReference type="Proteomes" id="UP001314263">
    <property type="component" value="Unassembled WGS sequence"/>
</dbReference>
<organism evidence="3 4">
    <name type="scientific">Coccomyxa viridis</name>
    <dbReference type="NCBI Taxonomy" id="1274662"/>
    <lineage>
        <taxon>Eukaryota</taxon>
        <taxon>Viridiplantae</taxon>
        <taxon>Chlorophyta</taxon>
        <taxon>core chlorophytes</taxon>
        <taxon>Trebouxiophyceae</taxon>
        <taxon>Trebouxiophyceae incertae sedis</taxon>
        <taxon>Coccomyxaceae</taxon>
        <taxon>Coccomyxa</taxon>
    </lineage>
</organism>
<dbReference type="InterPro" id="IPR011948">
    <property type="entry name" value="Dullard_phosphatase"/>
</dbReference>
<sequence length="708" mass="75634">MSEEYTQGLKPVEPQEARDGLSGQHGSSASAMADGSVCKKRGRESDALSLSLPRKQQRTLDVAVSRKEAEEAAEYVNFLSSLPHLTSVVKENRRPLLPPQQPSANKKTLVLDLDHTLIRSTQHSFNKAKGNKEVFVTTDGSCTAFQRRPFLKDFLEAVCPLFEVAVFTAGSRSYAEPLLEILDPERRYFSHRLYRDSCLRVPSQARPGMAFLMKDLTSLGRPLHSLLIVDNTPTVFGYQINNGVPIVSWYDDMGDRELVNILPFLKGLAGVKDVRPHIAQHSSLHRMVDEAFAKFPAAFPCAMPAPPALAEPTTPGYGGPPGLNILADACMGLGCDEQLEPPADKSPFKPLELLTELPDPALHPNSPNLLHLSGQRRPRASAPEYPSAALAQRILGERSMAPAPAGLPAEIQGHMRPHMGAPDGEVEAAVAPVELLCAEADQALQQLQGYGSAAPSWTSSSEDSAGSVQERGDAKSSLNGGRRILGAPLDEQSMWVDEQIAEAELLRQLEDSDSPVEPTAQLSLPMFPDLAHLDGRPNAAQHNVSSTLPDSRSGSKEEDASREAMSGTVGCLGSPWAAAGGAQGSLSSAASMPDLEENFVTPVGSPRKQAASAPPVLDLRFARSDSLVSAASQPACHPNKHSLPCSSSGLCLPSSLSGVLPAARGEQSGGMQLKGLGSFALHCFLASSEEGEPPKMKPRLRSPQLLCA</sequence>
<dbReference type="InterPro" id="IPR023214">
    <property type="entry name" value="HAD_sf"/>
</dbReference>
<evidence type="ECO:0000256" key="1">
    <source>
        <dbReference type="SAM" id="MobiDB-lite"/>
    </source>
</evidence>
<proteinExistence type="predicted"/>
<feature type="region of interest" description="Disordered" evidence="1">
    <location>
        <begin position="1"/>
        <end position="54"/>
    </location>
</feature>
<feature type="region of interest" description="Disordered" evidence="1">
    <location>
        <begin position="452"/>
        <end position="484"/>
    </location>
</feature>
<dbReference type="Gene3D" id="3.40.50.1000">
    <property type="entry name" value="HAD superfamily/HAD-like"/>
    <property type="match status" value="1"/>
</dbReference>
<dbReference type="GO" id="GO:0016791">
    <property type="term" value="F:phosphatase activity"/>
    <property type="evidence" value="ECO:0007669"/>
    <property type="project" value="InterPro"/>
</dbReference>
<feature type="region of interest" description="Disordered" evidence="1">
    <location>
        <begin position="403"/>
        <end position="422"/>
    </location>
</feature>
<dbReference type="EMBL" id="CAUYUE010000016">
    <property type="protein sequence ID" value="CAK0787228.1"/>
    <property type="molecule type" value="Genomic_DNA"/>
</dbReference>
<feature type="domain" description="FCP1 homology" evidence="2">
    <location>
        <begin position="102"/>
        <end position="268"/>
    </location>
</feature>
<dbReference type="Pfam" id="PF03031">
    <property type="entry name" value="NIF"/>
    <property type="match status" value="1"/>
</dbReference>
<feature type="region of interest" description="Disordered" evidence="1">
    <location>
        <begin position="529"/>
        <end position="568"/>
    </location>
</feature>
<dbReference type="InterPro" id="IPR004274">
    <property type="entry name" value="FCP1_dom"/>
</dbReference>
<dbReference type="CDD" id="cd07521">
    <property type="entry name" value="HAD_FCP1-like"/>
    <property type="match status" value="1"/>
</dbReference>
<evidence type="ECO:0000259" key="2">
    <source>
        <dbReference type="PROSITE" id="PS50969"/>
    </source>
</evidence>
<protein>
    <recommendedName>
        <fullName evidence="2">FCP1 homology domain-containing protein</fullName>
    </recommendedName>
</protein>
<comment type="caution">
    <text evidence="3">The sequence shown here is derived from an EMBL/GenBank/DDBJ whole genome shotgun (WGS) entry which is preliminary data.</text>
</comment>
<evidence type="ECO:0000313" key="3">
    <source>
        <dbReference type="EMBL" id="CAK0787228.1"/>
    </source>
</evidence>
<dbReference type="SMART" id="SM00577">
    <property type="entry name" value="CPDc"/>
    <property type="match status" value="1"/>
</dbReference>
<evidence type="ECO:0000313" key="4">
    <source>
        <dbReference type="Proteomes" id="UP001314263"/>
    </source>
</evidence>
<dbReference type="AlphaFoldDB" id="A0AAV1IMJ8"/>
<dbReference type="SUPFAM" id="SSF56784">
    <property type="entry name" value="HAD-like"/>
    <property type="match status" value="1"/>
</dbReference>
<dbReference type="InterPro" id="IPR036412">
    <property type="entry name" value="HAD-like_sf"/>
</dbReference>